<dbReference type="EMBL" id="JACIEK010000025">
    <property type="protein sequence ID" value="MBB4000641.1"/>
    <property type="molecule type" value="Genomic_DNA"/>
</dbReference>
<comment type="subcellular location">
    <subcellularLocation>
        <location evidence="1">Membrane</location>
    </subcellularLocation>
    <subcellularLocation>
        <location evidence="2">Secreted</location>
    </subcellularLocation>
</comment>
<feature type="compositionally biased region" description="Acidic residues" evidence="8">
    <location>
        <begin position="267"/>
        <end position="279"/>
    </location>
</feature>
<dbReference type="PRINTS" id="PR00313">
    <property type="entry name" value="CABNDNGRPT"/>
</dbReference>
<dbReference type="InterPro" id="IPR011049">
    <property type="entry name" value="Serralysin-like_metalloprot_C"/>
</dbReference>
<feature type="region of interest" description="Disordered" evidence="8">
    <location>
        <begin position="263"/>
        <end position="282"/>
    </location>
</feature>
<evidence type="ECO:0000256" key="7">
    <source>
        <dbReference type="ARBA" id="ARBA00023136"/>
    </source>
</evidence>
<dbReference type="InterPro" id="IPR003995">
    <property type="entry name" value="RTX_toxin_determinant-A"/>
</dbReference>
<dbReference type="GO" id="GO:0005509">
    <property type="term" value="F:calcium ion binding"/>
    <property type="evidence" value="ECO:0007669"/>
    <property type="project" value="InterPro"/>
</dbReference>
<reference evidence="9 10" key="1">
    <citation type="submission" date="2020-08" db="EMBL/GenBank/DDBJ databases">
        <title>Genomic Encyclopedia of Type Strains, Phase IV (KMG-IV): sequencing the most valuable type-strain genomes for metagenomic binning, comparative biology and taxonomic classification.</title>
        <authorList>
            <person name="Goeker M."/>
        </authorList>
    </citation>
    <scope>NUCLEOTIDE SEQUENCE [LARGE SCALE GENOMIC DNA]</scope>
    <source>
        <strain evidence="9 10">DSM 102238</strain>
    </source>
</reference>
<dbReference type="InterPro" id="IPR018511">
    <property type="entry name" value="Hemolysin-typ_Ca-bd_CS"/>
</dbReference>
<dbReference type="PANTHER" id="PTHR38340">
    <property type="entry name" value="S-LAYER PROTEIN"/>
    <property type="match status" value="1"/>
</dbReference>
<dbReference type="AlphaFoldDB" id="A0A7W6H8N7"/>
<protein>
    <submittedName>
        <fullName evidence="9">Ca2+-binding RTX toxin-like protein</fullName>
    </submittedName>
</protein>
<dbReference type="Pfam" id="PF00353">
    <property type="entry name" value="HemolysinCabind"/>
    <property type="match status" value="6"/>
</dbReference>
<evidence type="ECO:0000256" key="3">
    <source>
        <dbReference type="ARBA" id="ARBA00022525"/>
    </source>
</evidence>
<dbReference type="RefSeq" id="WP_183202591.1">
    <property type="nucleotide sequence ID" value="NZ_JACIEK010000025.1"/>
</dbReference>
<accession>A0A7W6H8N7</accession>
<evidence type="ECO:0000256" key="4">
    <source>
        <dbReference type="ARBA" id="ARBA00022656"/>
    </source>
</evidence>
<sequence length="659" mass="66823">MAKTLDTAGRGISGTAASFSSYETIRVSQQDLTTAVDLQIEGGGVLNLAKQLSGQRAVNVMASDTGNTLTGGSLNDRLLGGAGKDILNGGNGDDYLAGQFSGMDTADDVLSGGAGRDEIYDYGGRVAINGGTGDDRIFVGGDVTGGVVDGGADWDVLGWSGRTDISGLTIRNVEVLETAGENITGTAAQFSAFQRIVTFNEPTTTPTPITLTVAGKGTLDLSKILSGQQAATVFASDAGNTLIGGSKNDALYGGLSKDSLDGGAGDDTLDGGEGDDTLDGGDGADTMIGGLGSDIYHVDHSGDLVEEIDGEGTDTVYTSVNFALTDAQSIETLIATAGTDPLALVGNGLANRIVGNAGDNRLNGGAGADQLVGGTGDDTYIVDDAGDVVVEVNGRGLDTVVTSVDYKLSDSQSIEVVLAANGSAPLTLTGNRFDNKIVGNDGDNRLDGGAGADILDGGVGADVMTGGNDSDTFFVDNLGDVVIEQRGIGGTDSVHTSVNFQISESQGIEELFAATGTSGVRLGGNSLANRIVGNEGNNILDGGAGNDQLIGGAGSDSFVFSTVLSRSNVDVIKDFSVVEDTIWLDHDVFSGFTGFGALSADAFLSVAGGKAQDAFDRIIYDNQTGDLFFDADGSGRGAAIKFAELDAGLRLTADDFLLI</sequence>
<keyword evidence="5" id="KW-0677">Repeat</keyword>
<comment type="caution">
    <text evidence="9">The sequence shown here is derived from an EMBL/GenBank/DDBJ whole genome shotgun (WGS) entry which is preliminary data.</text>
</comment>
<proteinExistence type="predicted"/>
<dbReference type="GO" id="GO:0090729">
    <property type="term" value="F:toxin activity"/>
    <property type="evidence" value="ECO:0007669"/>
    <property type="project" value="UniProtKB-KW"/>
</dbReference>
<dbReference type="GO" id="GO:0005576">
    <property type="term" value="C:extracellular region"/>
    <property type="evidence" value="ECO:0007669"/>
    <property type="project" value="UniProtKB-SubCell"/>
</dbReference>
<gene>
    <name evidence="9" type="ORF">GGR04_004521</name>
</gene>
<dbReference type="InterPro" id="IPR001343">
    <property type="entry name" value="Hemolysn_Ca-bd"/>
</dbReference>
<dbReference type="PRINTS" id="PR01488">
    <property type="entry name" value="RTXTOXINA"/>
</dbReference>
<keyword evidence="7" id="KW-0472">Membrane</keyword>
<keyword evidence="3" id="KW-0964">Secreted</keyword>
<dbReference type="GO" id="GO:0016020">
    <property type="term" value="C:membrane"/>
    <property type="evidence" value="ECO:0007669"/>
    <property type="project" value="UniProtKB-SubCell"/>
</dbReference>
<evidence type="ECO:0000256" key="8">
    <source>
        <dbReference type="SAM" id="MobiDB-lite"/>
    </source>
</evidence>
<keyword evidence="10" id="KW-1185">Reference proteome</keyword>
<dbReference type="PANTHER" id="PTHR38340:SF1">
    <property type="entry name" value="S-LAYER PROTEIN"/>
    <property type="match status" value="1"/>
</dbReference>
<keyword evidence="6" id="KW-0843">Virulence</keyword>
<evidence type="ECO:0000256" key="2">
    <source>
        <dbReference type="ARBA" id="ARBA00004613"/>
    </source>
</evidence>
<dbReference type="InterPro" id="IPR050557">
    <property type="entry name" value="RTX_toxin/Mannuronan_C5-epim"/>
</dbReference>
<organism evidence="9 10">
    <name type="scientific">Aureimonas pseudogalii</name>
    <dbReference type="NCBI Taxonomy" id="1744844"/>
    <lineage>
        <taxon>Bacteria</taxon>
        <taxon>Pseudomonadati</taxon>
        <taxon>Pseudomonadota</taxon>
        <taxon>Alphaproteobacteria</taxon>
        <taxon>Hyphomicrobiales</taxon>
        <taxon>Aurantimonadaceae</taxon>
        <taxon>Aureimonas</taxon>
    </lineage>
</organism>
<evidence type="ECO:0000313" key="9">
    <source>
        <dbReference type="EMBL" id="MBB4000641.1"/>
    </source>
</evidence>
<evidence type="ECO:0000256" key="1">
    <source>
        <dbReference type="ARBA" id="ARBA00004370"/>
    </source>
</evidence>
<dbReference type="SUPFAM" id="SSF51120">
    <property type="entry name" value="beta-Roll"/>
    <property type="match status" value="4"/>
</dbReference>
<evidence type="ECO:0000313" key="10">
    <source>
        <dbReference type="Proteomes" id="UP000542776"/>
    </source>
</evidence>
<evidence type="ECO:0000256" key="6">
    <source>
        <dbReference type="ARBA" id="ARBA00023026"/>
    </source>
</evidence>
<dbReference type="Proteomes" id="UP000542776">
    <property type="component" value="Unassembled WGS sequence"/>
</dbReference>
<dbReference type="Gene3D" id="2.150.10.10">
    <property type="entry name" value="Serralysin-like metalloprotease, C-terminal"/>
    <property type="match status" value="3"/>
</dbReference>
<keyword evidence="4" id="KW-0800">Toxin</keyword>
<dbReference type="PROSITE" id="PS00330">
    <property type="entry name" value="HEMOLYSIN_CALCIUM"/>
    <property type="match status" value="3"/>
</dbReference>
<evidence type="ECO:0000256" key="5">
    <source>
        <dbReference type="ARBA" id="ARBA00022737"/>
    </source>
</evidence>
<name>A0A7W6H8N7_9HYPH</name>